<reference evidence="10 11" key="1">
    <citation type="submission" date="2016-09" db="EMBL/GenBank/DDBJ databases">
        <title>Rhizobium oryziradicis sp. nov., isolated from the root of rice.</title>
        <authorList>
            <person name="Zhao J."/>
            <person name="Zhang X."/>
        </authorList>
    </citation>
    <scope>NUCLEOTIDE SEQUENCE [LARGE SCALE GENOMIC DNA]</scope>
    <source>
        <strain evidence="10 11">N19</strain>
    </source>
</reference>
<evidence type="ECO:0000256" key="9">
    <source>
        <dbReference type="SAM" id="SignalP"/>
    </source>
</evidence>
<keyword evidence="3" id="KW-1003">Cell membrane</keyword>
<dbReference type="RefSeq" id="WP_075641728.1">
    <property type="nucleotide sequence ID" value="NZ_MKIM01000033.1"/>
</dbReference>
<dbReference type="Pfam" id="PF01547">
    <property type="entry name" value="SBP_bac_1"/>
    <property type="match status" value="1"/>
</dbReference>
<gene>
    <name evidence="10" type="ORF">BJF95_12400</name>
</gene>
<evidence type="ECO:0000256" key="5">
    <source>
        <dbReference type="ARBA" id="ARBA00022764"/>
    </source>
</evidence>
<comment type="subcellular location">
    <subcellularLocation>
        <location evidence="1">Periplasm</location>
    </subcellularLocation>
</comment>
<evidence type="ECO:0000256" key="2">
    <source>
        <dbReference type="ARBA" id="ARBA00008520"/>
    </source>
</evidence>
<comment type="similarity">
    <text evidence="2">Belongs to the bacterial solute-binding protein 1 family.</text>
</comment>
<evidence type="ECO:0000256" key="7">
    <source>
        <dbReference type="ARBA" id="ARBA00023139"/>
    </source>
</evidence>
<evidence type="ECO:0000256" key="8">
    <source>
        <dbReference type="ARBA" id="ARBA00023288"/>
    </source>
</evidence>
<dbReference type="AlphaFoldDB" id="A0A1Q8ZK68"/>
<feature type="signal peptide" evidence="9">
    <location>
        <begin position="1"/>
        <end position="25"/>
    </location>
</feature>
<dbReference type="PANTHER" id="PTHR43649:SF33">
    <property type="entry name" value="POLYGALACTURONAN_RHAMNOGALACTURONAN-BINDING PROTEIN YTCQ"/>
    <property type="match status" value="1"/>
</dbReference>
<protein>
    <submittedName>
        <fullName evidence="10">Sugar ABC transporter substrate-binding protein</fullName>
    </submittedName>
</protein>
<comment type="caution">
    <text evidence="10">The sequence shown here is derived from an EMBL/GenBank/DDBJ whole genome shotgun (WGS) entry which is preliminary data.</text>
</comment>
<evidence type="ECO:0000313" key="10">
    <source>
        <dbReference type="EMBL" id="OLP42255.1"/>
    </source>
</evidence>
<dbReference type="CDD" id="cd13585">
    <property type="entry name" value="PBP2_TMBP_like"/>
    <property type="match status" value="1"/>
</dbReference>
<proteinExistence type="inferred from homology"/>
<organism evidence="10 11">
    <name type="scientific">Rhizobium oryziradicis</name>
    <dbReference type="NCBI Taxonomy" id="1867956"/>
    <lineage>
        <taxon>Bacteria</taxon>
        <taxon>Pseudomonadati</taxon>
        <taxon>Pseudomonadota</taxon>
        <taxon>Alphaproteobacteria</taxon>
        <taxon>Hyphomicrobiales</taxon>
        <taxon>Rhizobiaceae</taxon>
        <taxon>Rhizobium/Agrobacterium group</taxon>
        <taxon>Rhizobium</taxon>
    </lineage>
</organism>
<dbReference type="SUPFAM" id="SSF53850">
    <property type="entry name" value="Periplasmic binding protein-like II"/>
    <property type="match status" value="1"/>
</dbReference>
<dbReference type="STRING" id="1867956.BJF95_12400"/>
<dbReference type="InterPro" id="IPR050490">
    <property type="entry name" value="Bact_solute-bd_prot1"/>
</dbReference>
<evidence type="ECO:0000313" key="11">
    <source>
        <dbReference type="Proteomes" id="UP000186894"/>
    </source>
</evidence>
<keyword evidence="6" id="KW-0472">Membrane</keyword>
<dbReference type="GO" id="GO:0042597">
    <property type="term" value="C:periplasmic space"/>
    <property type="evidence" value="ECO:0007669"/>
    <property type="project" value="UniProtKB-SubCell"/>
</dbReference>
<feature type="chain" id="PRO_5010199626" evidence="9">
    <location>
        <begin position="26"/>
        <end position="431"/>
    </location>
</feature>
<evidence type="ECO:0000256" key="4">
    <source>
        <dbReference type="ARBA" id="ARBA00022729"/>
    </source>
</evidence>
<dbReference type="Gene3D" id="3.40.190.10">
    <property type="entry name" value="Periplasmic binding protein-like II"/>
    <property type="match status" value="1"/>
</dbReference>
<dbReference type="InterPro" id="IPR006059">
    <property type="entry name" value="SBP"/>
</dbReference>
<dbReference type="Proteomes" id="UP000186894">
    <property type="component" value="Unassembled WGS sequence"/>
</dbReference>
<keyword evidence="8" id="KW-0449">Lipoprotein</keyword>
<keyword evidence="11" id="KW-1185">Reference proteome</keyword>
<keyword evidence="4 9" id="KW-0732">Signal</keyword>
<dbReference type="EMBL" id="MKIM01000033">
    <property type="protein sequence ID" value="OLP42255.1"/>
    <property type="molecule type" value="Genomic_DNA"/>
</dbReference>
<evidence type="ECO:0000256" key="1">
    <source>
        <dbReference type="ARBA" id="ARBA00004418"/>
    </source>
</evidence>
<dbReference type="OrthoDB" id="9787283at2"/>
<keyword evidence="7" id="KW-0564">Palmitate</keyword>
<sequence>MSRMNFLAMTALSAGLLIAPQMASAETIKVWSRETTESIKTLEEMAAQFTKETGIKVELYKAMNDFEQRVVRAAAGHDLPDLVLNDSGQLGNLLKIGILEEVNPKDITGGDKVLPAAWKSAQSNDGKYYAVPMSAQSFGLFIRKDWLDKLGLKAPTTWQELHDVAEAFTKKDPDGNGKNDTYGFTMPASTTRGYASWFISNFLWQAGGQFVEEKNGGYVPALSSKAGAETMKFVRSMVCEGLTQPGAINATTADVNPAFRSGQTGMYLTGPYNISAYDTQPGKDKFEVVAPPSGPGGGPESLAEGTSIYFMKGSQHADAARKFAEYLISPQGQLTGMAVDNGLPPMVRLPVIDDPSLQKVRKDPRWDVFAETYAKHSHYVPAVPDWQPFRMLIADGFNKILADCNSDIPAGLKKLDADIATTLASQGVLAK</sequence>
<accession>A0A1Q8ZK68</accession>
<keyword evidence="5" id="KW-0574">Periplasm</keyword>
<dbReference type="PANTHER" id="PTHR43649">
    <property type="entry name" value="ARABINOSE-BINDING PROTEIN-RELATED"/>
    <property type="match status" value="1"/>
</dbReference>
<evidence type="ECO:0000256" key="3">
    <source>
        <dbReference type="ARBA" id="ARBA00022475"/>
    </source>
</evidence>
<name>A0A1Q8ZK68_9HYPH</name>
<evidence type="ECO:0000256" key="6">
    <source>
        <dbReference type="ARBA" id="ARBA00023136"/>
    </source>
</evidence>